<gene>
    <name evidence="2" type="ORF">Raf01_10050</name>
</gene>
<dbReference type="InterPro" id="IPR037401">
    <property type="entry name" value="SnoaL-like"/>
</dbReference>
<keyword evidence="2" id="KW-0413">Isomerase</keyword>
<dbReference type="Proteomes" id="UP000642748">
    <property type="component" value="Unassembled WGS sequence"/>
</dbReference>
<dbReference type="EMBL" id="BONZ01000011">
    <property type="protein sequence ID" value="GIH12833.1"/>
    <property type="molecule type" value="Genomic_DNA"/>
</dbReference>
<feature type="domain" description="SnoaL-like" evidence="1">
    <location>
        <begin position="8"/>
        <end position="110"/>
    </location>
</feature>
<sequence>MSDFTELVGRYLAIWNEPDASVRRAAIAGVWTESGSYTDPLAAVDGHDAIDALIGAARAQFPGLVFESNGPVDAHHNTARFGWRLVPAGGGDSIVEGFDVAVLAEDGRISGVYGFLDKVPAGVTGDQ</sequence>
<dbReference type="AlphaFoldDB" id="A0A8J3QNW1"/>
<dbReference type="Pfam" id="PF12680">
    <property type="entry name" value="SnoaL_2"/>
    <property type="match status" value="1"/>
</dbReference>
<dbReference type="SUPFAM" id="SSF54427">
    <property type="entry name" value="NTF2-like"/>
    <property type="match status" value="1"/>
</dbReference>
<keyword evidence="3" id="KW-1185">Reference proteome</keyword>
<comment type="caution">
    <text evidence="2">The sequence shown here is derived from an EMBL/GenBank/DDBJ whole genome shotgun (WGS) entry which is preliminary data.</text>
</comment>
<dbReference type="RefSeq" id="WP_203916543.1">
    <property type="nucleotide sequence ID" value="NZ_BONZ01000011.1"/>
</dbReference>
<evidence type="ECO:0000259" key="1">
    <source>
        <dbReference type="Pfam" id="PF12680"/>
    </source>
</evidence>
<evidence type="ECO:0000313" key="2">
    <source>
        <dbReference type="EMBL" id="GIH12833.1"/>
    </source>
</evidence>
<organism evidence="2 3">
    <name type="scientific">Rugosimonospora africana</name>
    <dbReference type="NCBI Taxonomy" id="556532"/>
    <lineage>
        <taxon>Bacteria</taxon>
        <taxon>Bacillati</taxon>
        <taxon>Actinomycetota</taxon>
        <taxon>Actinomycetes</taxon>
        <taxon>Micromonosporales</taxon>
        <taxon>Micromonosporaceae</taxon>
        <taxon>Rugosimonospora</taxon>
    </lineage>
</organism>
<evidence type="ECO:0000313" key="3">
    <source>
        <dbReference type="Proteomes" id="UP000642748"/>
    </source>
</evidence>
<dbReference type="InterPro" id="IPR032710">
    <property type="entry name" value="NTF2-like_dom_sf"/>
</dbReference>
<protein>
    <submittedName>
        <fullName evidence="2">Isomerase</fullName>
    </submittedName>
</protein>
<reference evidence="2" key="1">
    <citation type="submission" date="2021-01" db="EMBL/GenBank/DDBJ databases">
        <title>Whole genome shotgun sequence of Rugosimonospora africana NBRC 104875.</title>
        <authorList>
            <person name="Komaki H."/>
            <person name="Tamura T."/>
        </authorList>
    </citation>
    <scope>NUCLEOTIDE SEQUENCE</scope>
    <source>
        <strain evidence="2">NBRC 104875</strain>
    </source>
</reference>
<dbReference type="Gene3D" id="3.10.450.50">
    <property type="match status" value="1"/>
</dbReference>
<accession>A0A8J3QNW1</accession>
<dbReference type="GO" id="GO:0016853">
    <property type="term" value="F:isomerase activity"/>
    <property type="evidence" value="ECO:0007669"/>
    <property type="project" value="UniProtKB-KW"/>
</dbReference>
<proteinExistence type="predicted"/>
<name>A0A8J3QNW1_9ACTN</name>